<reference evidence="3 4" key="1">
    <citation type="journal article" date="2019" name="Emerg. Microbes Infect.">
        <title>Comprehensive subspecies identification of 175 nontuberculous mycobacteria species based on 7547 genomic profiles.</title>
        <authorList>
            <person name="Matsumoto Y."/>
            <person name="Kinjo T."/>
            <person name="Motooka D."/>
            <person name="Nabeya D."/>
            <person name="Jung N."/>
            <person name="Uechi K."/>
            <person name="Horii T."/>
            <person name="Iida T."/>
            <person name="Fujita J."/>
            <person name="Nakamura S."/>
        </authorList>
    </citation>
    <scope>NUCLEOTIDE SEQUENCE [LARGE SCALE GENOMIC DNA]</scope>
    <source>
        <strain evidence="3 4">JCM 30996</strain>
    </source>
</reference>
<comment type="caution">
    <text evidence="3">The sequence shown here is derived from an EMBL/GenBank/DDBJ whole genome shotgun (WGS) entry which is preliminary data.</text>
</comment>
<evidence type="ECO:0000313" key="4">
    <source>
        <dbReference type="Proteomes" id="UP000465304"/>
    </source>
</evidence>
<dbReference type="AlphaFoldDB" id="A0A7I9ZUB0"/>
<protein>
    <recommendedName>
        <fullName evidence="5">Dopamine receptor D4</fullName>
    </recommendedName>
</protein>
<evidence type="ECO:0000256" key="2">
    <source>
        <dbReference type="SAM" id="SignalP"/>
    </source>
</evidence>
<accession>A0A7I9ZUB0</accession>
<dbReference type="Proteomes" id="UP000465304">
    <property type="component" value="Unassembled WGS sequence"/>
</dbReference>
<evidence type="ECO:0000313" key="3">
    <source>
        <dbReference type="EMBL" id="GFH04642.1"/>
    </source>
</evidence>
<evidence type="ECO:0008006" key="5">
    <source>
        <dbReference type="Google" id="ProtNLM"/>
    </source>
</evidence>
<feature type="region of interest" description="Disordered" evidence="1">
    <location>
        <begin position="43"/>
        <end position="74"/>
    </location>
</feature>
<feature type="compositionally biased region" description="Pro residues" evidence="1">
    <location>
        <begin position="171"/>
        <end position="189"/>
    </location>
</feature>
<gene>
    <name evidence="3" type="ORF">MHIP_51250</name>
</gene>
<proteinExistence type="predicted"/>
<dbReference type="EMBL" id="BLLB01000002">
    <property type="protein sequence ID" value="GFH04642.1"/>
    <property type="molecule type" value="Genomic_DNA"/>
</dbReference>
<keyword evidence="2" id="KW-0732">Signal</keyword>
<feature type="chain" id="PRO_5029885065" description="Dopamine receptor D4" evidence="2">
    <location>
        <begin position="33"/>
        <end position="189"/>
    </location>
</feature>
<feature type="region of interest" description="Disordered" evidence="1">
    <location>
        <begin position="158"/>
        <end position="189"/>
    </location>
</feature>
<keyword evidence="4" id="KW-1185">Reference proteome</keyword>
<name>A0A7I9ZUB0_9MYCO</name>
<evidence type="ECO:0000256" key="1">
    <source>
        <dbReference type="SAM" id="MobiDB-lite"/>
    </source>
</evidence>
<sequence>MVGQDRMTTDVMASIAVAVLLAVVGSSTTAAAQPLPSLPDPAVPAPPVVSGPSAPLLGGLSEQRGSLLPGLPADPSQYLLGQNPVPAAPGGPPGTPPDLEAFNNAHLLPQNLAPSAPGEGTIFDGVPGAENTDLSRIDVARRLWHLYEGGYLRGSFLGQMPQDQLGEPLPGTAPPPGASLPPGPTPPLP</sequence>
<feature type="signal peptide" evidence="2">
    <location>
        <begin position="1"/>
        <end position="32"/>
    </location>
</feature>
<organism evidence="3 4">
    <name type="scientific">Mycolicibacterium hippocampi</name>
    <dbReference type="NCBI Taxonomy" id="659824"/>
    <lineage>
        <taxon>Bacteria</taxon>
        <taxon>Bacillati</taxon>
        <taxon>Actinomycetota</taxon>
        <taxon>Actinomycetes</taxon>
        <taxon>Mycobacteriales</taxon>
        <taxon>Mycobacteriaceae</taxon>
        <taxon>Mycolicibacterium</taxon>
    </lineage>
</organism>